<evidence type="ECO:0000313" key="12">
    <source>
        <dbReference type="EMBL" id="PJC24238.1"/>
    </source>
</evidence>
<accession>A0A2M8END6</accession>
<dbReference type="PANTHER" id="PTHR21581">
    <property type="entry name" value="D-ALANYL-D-ALANINE CARBOXYPEPTIDASE"/>
    <property type="match status" value="1"/>
</dbReference>
<reference evidence="13" key="1">
    <citation type="submission" date="2017-09" db="EMBL/GenBank/DDBJ databases">
        <title>Depth-based differentiation of microbial function through sediment-hosted aquifers and enrichment of novel symbionts in the deep terrestrial subsurface.</title>
        <authorList>
            <person name="Probst A.J."/>
            <person name="Ladd B."/>
            <person name="Jarett J.K."/>
            <person name="Geller-Mcgrath D.E."/>
            <person name="Sieber C.M.K."/>
            <person name="Emerson J.B."/>
            <person name="Anantharaman K."/>
            <person name="Thomas B.C."/>
            <person name="Malmstrom R."/>
            <person name="Stieglmeier M."/>
            <person name="Klingl A."/>
            <person name="Woyke T."/>
            <person name="Ryan C.M."/>
            <person name="Banfield J.F."/>
        </authorList>
    </citation>
    <scope>NUCLEOTIDE SEQUENCE [LARGE SCALE GENOMIC DNA]</scope>
</reference>
<dbReference type="Proteomes" id="UP000230251">
    <property type="component" value="Unassembled WGS sequence"/>
</dbReference>
<feature type="binding site" evidence="8">
    <location>
        <position position="270"/>
    </location>
    <ligand>
        <name>substrate</name>
    </ligand>
</feature>
<dbReference type="Gene3D" id="3.40.710.10">
    <property type="entry name" value="DD-peptidase/beta-lactamase superfamily"/>
    <property type="match status" value="1"/>
</dbReference>
<name>A0A2M8END6_9BACT</name>
<dbReference type="GO" id="GO:0071555">
    <property type="term" value="P:cell wall organization"/>
    <property type="evidence" value="ECO:0007669"/>
    <property type="project" value="UniProtKB-KW"/>
</dbReference>
<feature type="domain" description="Peptidase S11 D-alanyl-D-alanine carboxypeptidase A N-terminal" evidence="11">
    <location>
        <begin position="76"/>
        <end position="300"/>
    </location>
</feature>
<evidence type="ECO:0000256" key="5">
    <source>
        <dbReference type="ARBA" id="ARBA00022984"/>
    </source>
</evidence>
<evidence type="ECO:0000256" key="3">
    <source>
        <dbReference type="ARBA" id="ARBA00022801"/>
    </source>
</evidence>
<dbReference type="GO" id="GO:0006508">
    <property type="term" value="P:proteolysis"/>
    <property type="evidence" value="ECO:0007669"/>
    <property type="project" value="InterPro"/>
</dbReference>
<evidence type="ECO:0000313" key="13">
    <source>
        <dbReference type="Proteomes" id="UP000230251"/>
    </source>
</evidence>
<keyword evidence="6" id="KW-0961">Cell wall biogenesis/degradation</keyword>
<dbReference type="GO" id="GO:0009002">
    <property type="term" value="F:serine-type D-Ala-D-Ala carboxypeptidase activity"/>
    <property type="evidence" value="ECO:0007669"/>
    <property type="project" value="InterPro"/>
</dbReference>
<sequence length="323" mass="35356">MIFKVIGQFLLATSVLQMMPVDAAYFEWQAGVTDNMEVGDLYATEVPGFFATLPQADSRFDYPTKIDTDSYGIVTTAQSAIVIDRDTDVVLFQKHPDAVRSIGSVTKLMSALVFLEQSPDLSQTVTLNPEQDYIAGGRVYLGYFNGVALRDVLAASLIGSDNTATQSLVRFSGLALDDFVARMNLKAEELEMGSTVFVDPTGISADNMSTARDLVKLLEEAEKSETIKYYTELPSVIIGQESSRTIEIENTNSLLTSFLNEGDFDVVGGKTGYLPQAGYVLATTVEENNHAVHVVVLGAESKDARISEAKGLVYWAFKTFEWK</sequence>
<comment type="similarity">
    <text evidence="1 9">Belongs to the peptidase S11 family.</text>
</comment>
<feature type="chain" id="PRO_5014889420" description="Peptidase S11 D-alanyl-D-alanine carboxypeptidase A N-terminal domain-containing protein" evidence="10">
    <location>
        <begin position="24"/>
        <end position="323"/>
    </location>
</feature>
<keyword evidence="5" id="KW-0573">Peptidoglycan synthesis</keyword>
<dbReference type="GO" id="GO:0008360">
    <property type="term" value="P:regulation of cell shape"/>
    <property type="evidence" value="ECO:0007669"/>
    <property type="project" value="UniProtKB-KW"/>
</dbReference>
<evidence type="ECO:0000256" key="1">
    <source>
        <dbReference type="ARBA" id="ARBA00007164"/>
    </source>
</evidence>
<evidence type="ECO:0000256" key="8">
    <source>
        <dbReference type="PIRSR" id="PIRSR618044-2"/>
    </source>
</evidence>
<feature type="active site" description="Acyl-ester intermediate" evidence="7">
    <location>
        <position position="104"/>
    </location>
</feature>
<dbReference type="EMBL" id="PFSI01000055">
    <property type="protein sequence ID" value="PJC24238.1"/>
    <property type="molecule type" value="Genomic_DNA"/>
</dbReference>
<evidence type="ECO:0000256" key="9">
    <source>
        <dbReference type="RuleBase" id="RU004016"/>
    </source>
</evidence>
<dbReference type="Pfam" id="PF00768">
    <property type="entry name" value="Peptidase_S11"/>
    <property type="match status" value="1"/>
</dbReference>
<feature type="active site" evidence="7">
    <location>
        <position position="160"/>
    </location>
</feature>
<proteinExistence type="inferred from homology"/>
<dbReference type="PRINTS" id="PR00725">
    <property type="entry name" value="DADACBPTASE1"/>
</dbReference>
<evidence type="ECO:0000256" key="4">
    <source>
        <dbReference type="ARBA" id="ARBA00022960"/>
    </source>
</evidence>
<evidence type="ECO:0000256" key="2">
    <source>
        <dbReference type="ARBA" id="ARBA00022729"/>
    </source>
</evidence>
<keyword evidence="3" id="KW-0378">Hydrolase</keyword>
<dbReference type="GO" id="GO:0009252">
    <property type="term" value="P:peptidoglycan biosynthetic process"/>
    <property type="evidence" value="ECO:0007669"/>
    <property type="project" value="UniProtKB-KW"/>
</dbReference>
<feature type="signal peptide" evidence="10">
    <location>
        <begin position="1"/>
        <end position="23"/>
    </location>
</feature>
<evidence type="ECO:0000256" key="6">
    <source>
        <dbReference type="ARBA" id="ARBA00023316"/>
    </source>
</evidence>
<dbReference type="InterPro" id="IPR018044">
    <property type="entry name" value="Peptidase_S11"/>
</dbReference>
<dbReference type="PANTHER" id="PTHR21581:SF26">
    <property type="entry name" value="D-ALANYL-D-ALANINE ENDOPEPTIDASE"/>
    <property type="match status" value="1"/>
</dbReference>
<evidence type="ECO:0000259" key="11">
    <source>
        <dbReference type="Pfam" id="PF00768"/>
    </source>
</evidence>
<organism evidence="12 13">
    <name type="scientific">Candidatus Uhrbacteria bacterium CG_4_9_14_0_2_um_filter_41_50</name>
    <dbReference type="NCBI Taxonomy" id="1975031"/>
    <lineage>
        <taxon>Bacteria</taxon>
        <taxon>Candidatus Uhriibacteriota</taxon>
    </lineage>
</organism>
<evidence type="ECO:0000256" key="10">
    <source>
        <dbReference type="SAM" id="SignalP"/>
    </source>
</evidence>
<comment type="caution">
    <text evidence="12">The sequence shown here is derived from an EMBL/GenBank/DDBJ whole genome shotgun (WGS) entry which is preliminary data.</text>
</comment>
<dbReference type="InterPro" id="IPR001967">
    <property type="entry name" value="Peptidase_S11_N"/>
</dbReference>
<keyword evidence="2 10" id="KW-0732">Signal</keyword>
<dbReference type="AlphaFoldDB" id="A0A2M8END6"/>
<dbReference type="InterPro" id="IPR012338">
    <property type="entry name" value="Beta-lactam/transpept-like"/>
</dbReference>
<evidence type="ECO:0000256" key="7">
    <source>
        <dbReference type="PIRSR" id="PIRSR618044-1"/>
    </source>
</evidence>
<keyword evidence="4" id="KW-0133">Cell shape</keyword>
<dbReference type="SUPFAM" id="SSF56601">
    <property type="entry name" value="beta-lactamase/transpeptidase-like"/>
    <property type="match status" value="1"/>
</dbReference>
<protein>
    <recommendedName>
        <fullName evidence="11">Peptidase S11 D-alanyl-D-alanine carboxypeptidase A N-terminal domain-containing protein</fullName>
    </recommendedName>
</protein>
<gene>
    <name evidence="12" type="ORF">CO057_03900</name>
</gene>
<feature type="active site" description="Proton acceptor" evidence="7">
    <location>
        <position position="107"/>
    </location>
</feature>